<proteinExistence type="predicted"/>
<reference evidence="2 3" key="1">
    <citation type="submission" date="2019-12" db="EMBL/GenBank/DDBJ databases">
        <title>Whole genome shotgun sequence of Streptomyces tubercidicus NBRC 13090.</title>
        <authorList>
            <person name="Ichikawa N."/>
            <person name="Kimura A."/>
            <person name="Kitahashi Y."/>
            <person name="Komaki H."/>
            <person name="Tamura T."/>
        </authorList>
    </citation>
    <scope>NUCLEOTIDE SEQUENCE [LARGE SCALE GENOMIC DNA]</scope>
    <source>
        <strain evidence="2 3">NBRC 13090</strain>
    </source>
</reference>
<dbReference type="Proteomes" id="UP000431826">
    <property type="component" value="Unassembled WGS sequence"/>
</dbReference>
<accession>A0A640UUV6</accession>
<gene>
    <name evidence="2" type="ORF">Stube_25290</name>
</gene>
<evidence type="ECO:0000313" key="3">
    <source>
        <dbReference type="Proteomes" id="UP000431826"/>
    </source>
</evidence>
<sequence length="63" mass="6666">MVRSFDLKAEAEMRLDSDRRAEELARKRRESPAAAAEGTQAPVPAGGSPPAGAAEGDDREQEG</sequence>
<feature type="region of interest" description="Disordered" evidence="1">
    <location>
        <begin position="1"/>
        <end position="63"/>
    </location>
</feature>
<dbReference type="EMBL" id="BLIR01000001">
    <property type="protein sequence ID" value="GFE37856.1"/>
    <property type="molecule type" value="Genomic_DNA"/>
</dbReference>
<keyword evidence="3" id="KW-1185">Reference proteome</keyword>
<evidence type="ECO:0000313" key="2">
    <source>
        <dbReference type="EMBL" id="GFE37856.1"/>
    </source>
</evidence>
<name>A0A640UUV6_9ACTN</name>
<comment type="caution">
    <text evidence="2">The sequence shown here is derived from an EMBL/GenBank/DDBJ whole genome shotgun (WGS) entry which is preliminary data.</text>
</comment>
<organism evidence="2 3">
    <name type="scientific">Streptomyces tubercidicus</name>
    <dbReference type="NCBI Taxonomy" id="47759"/>
    <lineage>
        <taxon>Bacteria</taxon>
        <taxon>Bacillati</taxon>
        <taxon>Actinomycetota</taxon>
        <taxon>Actinomycetes</taxon>
        <taxon>Kitasatosporales</taxon>
        <taxon>Streptomycetaceae</taxon>
        <taxon>Streptomyces</taxon>
    </lineage>
</organism>
<evidence type="ECO:0000256" key="1">
    <source>
        <dbReference type="SAM" id="MobiDB-lite"/>
    </source>
</evidence>
<feature type="compositionally biased region" description="Basic and acidic residues" evidence="1">
    <location>
        <begin position="1"/>
        <end position="25"/>
    </location>
</feature>
<feature type="compositionally biased region" description="Low complexity" evidence="1">
    <location>
        <begin position="41"/>
        <end position="54"/>
    </location>
</feature>
<protein>
    <submittedName>
        <fullName evidence="2">Uncharacterized protein</fullName>
    </submittedName>
</protein>
<dbReference type="AlphaFoldDB" id="A0A640UUV6"/>
<dbReference type="GeneID" id="96283654"/>
<dbReference type="RefSeq" id="WP_159743819.1">
    <property type="nucleotide sequence ID" value="NZ_BLIR01000001.1"/>
</dbReference>